<comment type="similarity">
    <text evidence="1">Belongs to the N(4)/N(6)-methyltransferase family.</text>
</comment>
<name>A0ABY8RCU0_9FLAO</name>
<dbReference type="GO" id="GO:0008168">
    <property type="term" value="F:methyltransferase activity"/>
    <property type="evidence" value="ECO:0007669"/>
    <property type="project" value="UniProtKB-KW"/>
</dbReference>
<dbReference type="EMBL" id="CP124855">
    <property type="protein sequence ID" value="WHF50993.1"/>
    <property type="molecule type" value="Genomic_DNA"/>
</dbReference>
<dbReference type="SUPFAM" id="SSF53335">
    <property type="entry name" value="S-adenosyl-L-methionine-dependent methyltransferases"/>
    <property type="match status" value="1"/>
</dbReference>
<keyword evidence="3 8" id="KW-0489">Methyltransferase</keyword>
<dbReference type="InterPro" id="IPR002941">
    <property type="entry name" value="DNA_methylase_N4/N6"/>
</dbReference>
<dbReference type="InterPro" id="IPR029063">
    <property type="entry name" value="SAM-dependent_MTases_sf"/>
</dbReference>
<evidence type="ECO:0000259" key="7">
    <source>
        <dbReference type="Pfam" id="PF01555"/>
    </source>
</evidence>
<gene>
    <name evidence="8" type="ORF">QGN23_11200</name>
</gene>
<evidence type="ECO:0000256" key="3">
    <source>
        <dbReference type="ARBA" id="ARBA00022603"/>
    </source>
</evidence>
<sequence>MENIKDYMPESPDFNQERLDKLKELFPDLFTSENKLNTEELKKLVEPDSISETERYEFRWFGKSNAKRNAFTPSNATLIYDEERSVNPTDSENIIIEGENLEVLKLLNSAYREKIKCIYIDPPYNTGKDFVYSDNFTQDKKAYWEDSGIVEDGLKIDTNTETDGRYHSNWLNMMYSRLLVARQLLREDGVIFMSIDDNEIHHLRKLCDEIFGEENFVGNIILQTATDNNPSQINTEHEYILCYAKSKIAQPFWEAKSHASDLIISKYEELKTIFQNDLSALQVELRKWIKQNKESLPRVTHYDNVDERGVYHDADIANTKFGGYNYEILHPKTQLPCKIPEKGFRFPEETMRRMILQNEIVFGNDETTLIKPKKRIENVKDVLRTVIYEDGRGSTKVVNDLLGRGVFDNPKSQTVLQRLFDFVTIENDIVLDFFGGSGTTGQAITELNIEDGGNRKYILVQLPEKTDEKSEAYKGGYKKISDITIERNKRVIEKLIATKEAEQPDLFTEENKEENLKGLGFKVFKLAKSNFPRVDFAPDPAKTDAENIELLKKYIAEKEAQLVNAFNREELLTEILLKKGFNLNFTTEQQSQFTKNEILLAKDSEKETLICLDVTIAPETVEYFKTHKDQKFICLERALDTTKKYNLKHYLGELVDVF</sequence>
<accession>A0ABY8RCU0</accession>
<evidence type="ECO:0000256" key="5">
    <source>
        <dbReference type="ARBA" id="ARBA00022691"/>
    </source>
</evidence>
<dbReference type="GO" id="GO:0032259">
    <property type="term" value="P:methylation"/>
    <property type="evidence" value="ECO:0007669"/>
    <property type="project" value="UniProtKB-KW"/>
</dbReference>
<dbReference type="InterPro" id="IPR002052">
    <property type="entry name" value="DNA_methylase_N6_adenine_CS"/>
</dbReference>
<keyword evidence="9" id="KW-1185">Reference proteome</keyword>
<reference evidence="8 9" key="1">
    <citation type="submission" date="2023-05" db="EMBL/GenBank/DDBJ databases">
        <title>Genomic insight into Chryseobacterium sp. wdc7 isolated forest soil (Gotjawal).</title>
        <authorList>
            <person name="Park S.-J."/>
        </authorList>
    </citation>
    <scope>NUCLEOTIDE SEQUENCE [LARGE SCALE GENOMIC DNA]</scope>
    <source>
        <strain evidence="9">wdc7</strain>
    </source>
</reference>
<evidence type="ECO:0000256" key="6">
    <source>
        <dbReference type="ARBA" id="ARBA00047942"/>
    </source>
</evidence>
<dbReference type="EC" id="2.1.1.72" evidence="2"/>
<comment type="catalytic activity">
    <reaction evidence="6">
        <text>a 2'-deoxyadenosine in DNA + S-adenosyl-L-methionine = an N(6)-methyl-2'-deoxyadenosine in DNA + S-adenosyl-L-homocysteine + H(+)</text>
        <dbReference type="Rhea" id="RHEA:15197"/>
        <dbReference type="Rhea" id="RHEA-COMP:12418"/>
        <dbReference type="Rhea" id="RHEA-COMP:12419"/>
        <dbReference type="ChEBI" id="CHEBI:15378"/>
        <dbReference type="ChEBI" id="CHEBI:57856"/>
        <dbReference type="ChEBI" id="CHEBI:59789"/>
        <dbReference type="ChEBI" id="CHEBI:90615"/>
        <dbReference type="ChEBI" id="CHEBI:90616"/>
        <dbReference type="EC" id="2.1.1.72"/>
    </reaction>
</comment>
<dbReference type="Gene3D" id="3.40.50.150">
    <property type="entry name" value="Vaccinia Virus protein VP39"/>
    <property type="match status" value="1"/>
</dbReference>
<feature type="domain" description="DNA methylase N-4/N-6" evidence="7">
    <location>
        <begin position="115"/>
        <end position="450"/>
    </location>
</feature>
<evidence type="ECO:0000256" key="2">
    <source>
        <dbReference type="ARBA" id="ARBA00011900"/>
    </source>
</evidence>
<organism evidence="8 9">
    <name type="scientific">Chryseobacterium gotjawalense</name>
    <dbReference type="NCBI Taxonomy" id="3042315"/>
    <lineage>
        <taxon>Bacteria</taxon>
        <taxon>Pseudomonadati</taxon>
        <taxon>Bacteroidota</taxon>
        <taxon>Flavobacteriia</taxon>
        <taxon>Flavobacteriales</taxon>
        <taxon>Weeksellaceae</taxon>
        <taxon>Chryseobacterium group</taxon>
        <taxon>Chryseobacterium</taxon>
    </lineage>
</organism>
<dbReference type="Proteomes" id="UP001241656">
    <property type="component" value="Chromosome"/>
</dbReference>
<dbReference type="InterPro" id="IPR002295">
    <property type="entry name" value="N4/N6-MTase_EcoPI_Mod-like"/>
</dbReference>
<protein>
    <recommendedName>
        <fullName evidence="2">site-specific DNA-methyltransferase (adenine-specific)</fullName>
        <ecNumber evidence="2">2.1.1.72</ecNumber>
    </recommendedName>
</protein>
<proteinExistence type="inferred from homology"/>
<dbReference type="PRINTS" id="PR00506">
    <property type="entry name" value="D21N6MTFRASE"/>
</dbReference>
<dbReference type="Pfam" id="PF01555">
    <property type="entry name" value="N6_N4_Mtase"/>
    <property type="match status" value="1"/>
</dbReference>
<evidence type="ECO:0000313" key="9">
    <source>
        <dbReference type="Proteomes" id="UP001241656"/>
    </source>
</evidence>
<evidence type="ECO:0000256" key="4">
    <source>
        <dbReference type="ARBA" id="ARBA00022679"/>
    </source>
</evidence>
<dbReference type="RefSeq" id="WP_282904388.1">
    <property type="nucleotide sequence ID" value="NZ_CP124855.1"/>
</dbReference>
<dbReference type="PIRSF" id="PIRSF015855">
    <property type="entry name" value="TypeIII_Mtase_mKpnI"/>
    <property type="match status" value="1"/>
</dbReference>
<keyword evidence="5" id="KW-0949">S-adenosyl-L-methionine</keyword>
<keyword evidence="4 8" id="KW-0808">Transferase</keyword>
<evidence type="ECO:0000256" key="1">
    <source>
        <dbReference type="ARBA" id="ARBA00006594"/>
    </source>
</evidence>
<dbReference type="PROSITE" id="PS00092">
    <property type="entry name" value="N6_MTASE"/>
    <property type="match status" value="1"/>
</dbReference>
<evidence type="ECO:0000313" key="8">
    <source>
        <dbReference type="EMBL" id="WHF50993.1"/>
    </source>
</evidence>